<keyword evidence="1" id="KW-1133">Transmembrane helix</keyword>
<name>A0AAP5LNT5_PAEAM</name>
<evidence type="ECO:0000313" key="2">
    <source>
        <dbReference type="EMBL" id="MDR6726067.1"/>
    </source>
</evidence>
<accession>A0AAP5LNT5</accession>
<comment type="caution">
    <text evidence="2">The sequence shown here is derived from an EMBL/GenBank/DDBJ whole genome shotgun (WGS) entry which is preliminary data.</text>
</comment>
<protein>
    <submittedName>
        <fullName evidence="2">Uncharacterized protein</fullName>
    </submittedName>
</protein>
<proteinExistence type="predicted"/>
<dbReference type="EMBL" id="JAVDTR010000015">
    <property type="protein sequence ID" value="MDR6726067.1"/>
    <property type="molecule type" value="Genomic_DNA"/>
</dbReference>
<dbReference type="AlphaFoldDB" id="A0AAP5LNT5"/>
<gene>
    <name evidence="2" type="ORF">J2W91_004573</name>
</gene>
<evidence type="ECO:0000313" key="3">
    <source>
        <dbReference type="Proteomes" id="UP001254832"/>
    </source>
</evidence>
<organism evidence="2 3">
    <name type="scientific">Paenibacillus amylolyticus</name>
    <dbReference type="NCBI Taxonomy" id="1451"/>
    <lineage>
        <taxon>Bacteria</taxon>
        <taxon>Bacillati</taxon>
        <taxon>Bacillota</taxon>
        <taxon>Bacilli</taxon>
        <taxon>Bacillales</taxon>
        <taxon>Paenibacillaceae</taxon>
        <taxon>Paenibacillus</taxon>
    </lineage>
</organism>
<dbReference type="Proteomes" id="UP001254832">
    <property type="component" value="Unassembled WGS sequence"/>
</dbReference>
<evidence type="ECO:0000256" key="1">
    <source>
        <dbReference type="SAM" id="Phobius"/>
    </source>
</evidence>
<keyword evidence="1" id="KW-0472">Membrane</keyword>
<reference evidence="2" key="1">
    <citation type="submission" date="2023-07" db="EMBL/GenBank/DDBJ databases">
        <title>Sorghum-associated microbial communities from plants grown in Nebraska, USA.</title>
        <authorList>
            <person name="Schachtman D."/>
        </authorList>
    </citation>
    <scope>NUCLEOTIDE SEQUENCE</scope>
    <source>
        <strain evidence="2">BE80</strain>
    </source>
</reference>
<keyword evidence="1" id="KW-0812">Transmembrane</keyword>
<feature type="transmembrane region" description="Helical" evidence="1">
    <location>
        <begin position="41"/>
        <end position="59"/>
    </location>
</feature>
<sequence length="87" mass="10656">MFLFYYIVTSYFLPVKSYKPPFFFTYIYEKEVKKWKFIELVPSFGFPVVITFMLLKYLMDNIKEKFDTLDRTLKELIDLIKDKKTLP</sequence>